<dbReference type="GO" id="GO:0005525">
    <property type="term" value="F:GTP binding"/>
    <property type="evidence" value="ECO:0007669"/>
    <property type="project" value="UniProtKB-KW"/>
</dbReference>
<dbReference type="Gene3D" id="3.90.550.10">
    <property type="entry name" value="Spore Coat Polysaccharide Biosynthesis Protein SpsA, Chain A"/>
    <property type="match status" value="1"/>
</dbReference>
<keyword evidence="7 24" id="KW-0808">Transferase</keyword>
<dbReference type="FunFam" id="3.90.550.10:FF:000046">
    <property type="entry name" value="Mannose-1-phosphate guanylyltransferase (GDP)"/>
    <property type="match status" value="1"/>
</dbReference>
<dbReference type="InterPro" id="IPR006375">
    <property type="entry name" value="Man1P_GuaTrfase/Man6P_Isoase"/>
</dbReference>
<evidence type="ECO:0000256" key="5">
    <source>
        <dbReference type="ARBA" id="ARBA00018601"/>
    </source>
</evidence>
<dbReference type="Pfam" id="PF02879">
    <property type="entry name" value="PGM_PMM_II"/>
    <property type="match status" value="1"/>
</dbReference>
<evidence type="ECO:0000256" key="8">
    <source>
        <dbReference type="ARBA" id="ARBA00022695"/>
    </source>
</evidence>
<dbReference type="GO" id="GO:0009298">
    <property type="term" value="P:GDP-mannose biosynthetic process"/>
    <property type="evidence" value="ECO:0007669"/>
    <property type="project" value="TreeGrafter"/>
</dbReference>
<dbReference type="GO" id="GO:0016868">
    <property type="term" value="F:intramolecular phosphotransferase activity"/>
    <property type="evidence" value="ECO:0007669"/>
    <property type="project" value="InterPro"/>
</dbReference>
<dbReference type="InterPro" id="IPR005845">
    <property type="entry name" value="A-D-PHexomutase_a/b/a-II"/>
</dbReference>
<dbReference type="InterPro" id="IPR005835">
    <property type="entry name" value="NTP_transferase_dom"/>
</dbReference>
<dbReference type="InterPro" id="IPR016055">
    <property type="entry name" value="A-D-PHexomutase_a/b/a-I/II/III"/>
</dbReference>
<dbReference type="InterPro" id="IPR014710">
    <property type="entry name" value="RmlC-like_jellyroll"/>
</dbReference>
<dbReference type="PANTHER" id="PTHR46390">
    <property type="entry name" value="MANNOSE-1-PHOSPHATE GUANYLYLTRANSFERASE"/>
    <property type="match status" value="1"/>
</dbReference>
<dbReference type="Pfam" id="PF02880">
    <property type="entry name" value="PGM_PMM_III"/>
    <property type="match status" value="1"/>
</dbReference>
<dbReference type="PANTHER" id="PTHR46390:SF1">
    <property type="entry name" value="MANNOSE-1-PHOSPHATE GUANYLYLTRANSFERASE"/>
    <property type="match status" value="1"/>
</dbReference>
<dbReference type="InterPro" id="IPR005841">
    <property type="entry name" value="Alpha-D-phosphohexomutase_SF"/>
</dbReference>
<keyword evidence="13" id="KW-0413">Isomerase</keyword>
<dbReference type="InterPro" id="IPR036900">
    <property type="entry name" value="A-D-PHexomutase_C_sf"/>
</dbReference>
<evidence type="ECO:0000256" key="10">
    <source>
        <dbReference type="ARBA" id="ARBA00022741"/>
    </source>
</evidence>
<evidence type="ECO:0000256" key="7">
    <source>
        <dbReference type="ARBA" id="ARBA00022679"/>
    </source>
</evidence>
<name>A0A0A2WLK8_BEABA</name>
<dbReference type="HOGENOM" id="CLU_014562_0_0_1"/>
<keyword evidence="6" id="KW-0597">Phosphoprotein</keyword>
<feature type="domain" description="Alpha-D-phosphohexomutase C-terminal" evidence="17">
    <location>
        <begin position="838"/>
        <end position="907"/>
    </location>
</feature>
<dbReference type="Pfam" id="PF00408">
    <property type="entry name" value="PGM_PMM_IV"/>
    <property type="match status" value="1"/>
</dbReference>
<evidence type="ECO:0000259" key="17">
    <source>
        <dbReference type="Pfam" id="PF00408"/>
    </source>
</evidence>
<gene>
    <name evidence="24" type="ORF">BBAD15_g50</name>
</gene>
<dbReference type="SUPFAM" id="SSF53738">
    <property type="entry name" value="Phosphoglucomutase, first 3 domains"/>
    <property type="match status" value="3"/>
</dbReference>
<reference evidence="24 25" key="1">
    <citation type="submission" date="2012-10" db="EMBL/GenBank/DDBJ databases">
        <title>Genome sequencing and analysis of entomopathogenic fungi Beauveria bassiana D1-5.</title>
        <authorList>
            <person name="Li Q."/>
            <person name="Wang L."/>
            <person name="Zhang Z."/>
            <person name="Wang Q."/>
            <person name="Ren J."/>
            <person name="Wang M."/>
            <person name="Xu W."/>
            <person name="Wang J."/>
            <person name="Lu Y."/>
            <person name="Du Q."/>
            <person name="Sun Z."/>
        </authorList>
    </citation>
    <scope>NUCLEOTIDE SEQUENCE [LARGE SCALE GENOMIC DNA]</scope>
    <source>
        <strain evidence="24 25">D1-5</strain>
    </source>
</reference>
<dbReference type="Pfam" id="PF01050">
    <property type="entry name" value="MannoseP_isomer"/>
    <property type="match status" value="1"/>
</dbReference>
<evidence type="ECO:0000259" key="22">
    <source>
        <dbReference type="Pfam" id="PF02880"/>
    </source>
</evidence>
<comment type="cofactor">
    <cofactor evidence="1">
        <name>Mg(2+)</name>
        <dbReference type="ChEBI" id="CHEBI:18420"/>
    </cofactor>
</comment>
<organism evidence="24 25">
    <name type="scientific">Beauveria bassiana D1-5</name>
    <dbReference type="NCBI Taxonomy" id="1245745"/>
    <lineage>
        <taxon>Eukaryota</taxon>
        <taxon>Fungi</taxon>
        <taxon>Dikarya</taxon>
        <taxon>Ascomycota</taxon>
        <taxon>Pezizomycotina</taxon>
        <taxon>Sordariomycetes</taxon>
        <taxon>Hypocreomycetidae</taxon>
        <taxon>Hypocreales</taxon>
        <taxon>Cordycipitaceae</taxon>
        <taxon>Beauveria</taxon>
    </lineage>
</organism>
<sequence>MAGGNGSRLWPLSRVLYPKQFLCLKGDLTMLQTTINRLNGVECESPVVICNEEHRFIVAEQLRQLSKLTENIVLEPAGRNTAPAIALAALAALRNQPQQDPLMLILAADHVIQNEEAFREAVRCAMPYAEAGKLVTFGIVPDLPETGYGYIRRGAVATPENGADALAFSVAQFVEKPDLSTAQAYVACGEYYWNSGMFLFRAGRYLEELAKFRPDILAACEKAMAGVDPDLDFVRVDEQAFLACPDESIDYAVMEKTADAVVVPMDAGWSDVGSWSSLWEISAKSPEGNVHHGDVISHETENSYIYAESGLVTTVGVKDLVVVQTKDAVLIADRDHVQNVKKVVERIKGEGRHEHHNHREVYRPWGKYDSIDAGERYQVKRITVKPGEGLSLQMHHHRAEHWIVVAGTAKVTLGDEVKLLGENESIYIPLGMTHCLENPGKIPLDLIEVRSGTYLEEDDIVRFQDRYGPYDIRGRLGDELNEDIAWRIGRAYGEYLKPKTIVLGGDVRLTSEALKQALARGLQDAGVDVLDIGLSGTEEIYFATWHLNVDGGIEVTASHNPMDYNGMKLVREGARPISGDTGLRDVQRLAEANDFPPVKASARGSYQKVSVLEAYLDHLFSYINVSHIKPLKLVVNSGNGAAGPIVDAIEARFKALNVPLTFVKVHNTPDGNFPNGIPNPLLPECRADTRDAVIAHGADMGIAFDGDFDRCFLFDEKGQFIEGYYIVGLLAAAFLEKQPGAKIIHDPRLSWNTVDIVERAGGKPVMSKTGHAFIKERMREEDAIYGGEMSAHHYFRDFAYCDSGMIPWLLVTELLCLKGKTLGELVEDRMAAWPASGEINSKLETPAAAIERVRAHFGPHAAEIDHTDGISMAFGDWRFNLRSSNTEPVVRLNVESRGDETLMQARTQEIMALLNQ</sequence>
<feature type="domain" description="Mannose-6-phosphate isomerase type II C-terminal" evidence="19">
    <location>
        <begin position="351"/>
        <end position="465"/>
    </location>
</feature>
<evidence type="ECO:0000313" key="24">
    <source>
        <dbReference type="EMBL" id="KGQ13999.1"/>
    </source>
</evidence>
<evidence type="ECO:0000259" key="18">
    <source>
        <dbReference type="Pfam" id="PF00483"/>
    </source>
</evidence>
<feature type="domain" description="Nucleotidyl transferase" evidence="18">
    <location>
        <begin position="1"/>
        <end position="284"/>
    </location>
</feature>
<proteinExistence type="inferred from homology"/>
<dbReference type="Gene3D" id="3.40.120.10">
    <property type="entry name" value="Alpha-D-Glucose-1,6-Bisphosphate, subunit A, domain 3"/>
    <property type="match status" value="3"/>
</dbReference>
<accession>A0A0A2WLK8</accession>
<evidence type="ECO:0000259" key="23">
    <source>
        <dbReference type="Pfam" id="PF22640"/>
    </source>
</evidence>
<dbReference type="InterPro" id="IPR011051">
    <property type="entry name" value="RmlC_Cupin_sf"/>
</dbReference>
<dbReference type="Pfam" id="PF22640">
    <property type="entry name" value="ManC_GMP_beta-helix"/>
    <property type="match status" value="1"/>
</dbReference>
<dbReference type="Gene3D" id="2.60.120.10">
    <property type="entry name" value="Jelly Rolls"/>
    <property type="match status" value="1"/>
</dbReference>
<keyword evidence="10" id="KW-0547">Nucleotide-binding</keyword>
<evidence type="ECO:0000256" key="1">
    <source>
        <dbReference type="ARBA" id="ARBA00001946"/>
    </source>
</evidence>
<comment type="catalytic activity">
    <reaction evidence="16">
        <text>alpha-D-mannose 1-phosphate + GTP + H(+) = GDP-alpha-D-mannose + diphosphate</text>
        <dbReference type="Rhea" id="RHEA:15229"/>
        <dbReference type="ChEBI" id="CHEBI:15378"/>
        <dbReference type="ChEBI" id="CHEBI:33019"/>
        <dbReference type="ChEBI" id="CHEBI:37565"/>
        <dbReference type="ChEBI" id="CHEBI:57527"/>
        <dbReference type="ChEBI" id="CHEBI:58409"/>
        <dbReference type="EC" id="2.7.7.13"/>
    </reaction>
</comment>
<dbReference type="NCBIfam" id="TIGR01479">
    <property type="entry name" value="GMP_PMI"/>
    <property type="match status" value="1"/>
</dbReference>
<dbReference type="InterPro" id="IPR049577">
    <property type="entry name" value="GMPP_N"/>
</dbReference>
<dbReference type="GO" id="GO:0000287">
    <property type="term" value="F:magnesium ion binding"/>
    <property type="evidence" value="ECO:0007669"/>
    <property type="project" value="InterPro"/>
</dbReference>
<evidence type="ECO:0000256" key="9">
    <source>
        <dbReference type="ARBA" id="ARBA00022723"/>
    </source>
</evidence>
<dbReference type="InterPro" id="IPR016066">
    <property type="entry name" value="A-D-PHexomutase_CS"/>
</dbReference>
<dbReference type="CDD" id="cd03089">
    <property type="entry name" value="PMM_PGM"/>
    <property type="match status" value="1"/>
</dbReference>
<dbReference type="GO" id="GO:0000271">
    <property type="term" value="P:polysaccharide biosynthetic process"/>
    <property type="evidence" value="ECO:0007669"/>
    <property type="project" value="InterPro"/>
</dbReference>
<feature type="domain" description="MannoseP isomerase/GMP-like beta-helix" evidence="23">
    <location>
        <begin position="293"/>
        <end position="346"/>
    </location>
</feature>
<dbReference type="PRINTS" id="PR00509">
    <property type="entry name" value="PGMPMM"/>
</dbReference>
<dbReference type="InterPro" id="IPR005843">
    <property type="entry name" value="A-D-PHexomutase_C"/>
</dbReference>
<dbReference type="SUPFAM" id="SSF51182">
    <property type="entry name" value="RmlC-like cupins"/>
    <property type="match status" value="1"/>
</dbReference>
<evidence type="ECO:0000259" key="20">
    <source>
        <dbReference type="Pfam" id="PF02878"/>
    </source>
</evidence>
<dbReference type="InterPro" id="IPR005844">
    <property type="entry name" value="A-D-PHexomutase_a/b/a-I"/>
</dbReference>
<dbReference type="InterPro" id="IPR054566">
    <property type="entry name" value="ManC/GMP-like_b-helix"/>
</dbReference>
<dbReference type="NCBIfam" id="NF012004">
    <property type="entry name" value="PRK15460.1"/>
    <property type="match status" value="1"/>
</dbReference>
<evidence type="ECO:0000256" key="11">
    <source>
        <dbReference type="ARBA" id="ARBA00022842"/>
    </source>
</evidence>
<dbReference type="EC" id="2.7.7.13" evidence="4"/>
<feature type="domain" description="Alpha-D-phosphohexomutase alpha/beta/alpha" evidence="22">
    <location>
        <begin position="723"/>
        <end position="831"/>
    </location>
</feature>
<evidence type="ECO:0000256" key="14">
    <source>
        <dbReference type="ARBA" id="ARBA00030179"/>
    </source>
</evidence>
<evidence type="ECO:0000259" key="19">
    <source>
        <dbReference type="Pfam" id="PF01050"/>
    </source>
</evidence>
<evidence type="ECO:0000256" key="12">
    <source>
        <dbReference type="ARBA" id="ARBA00023134"/>
    </source>
</evidence>
<dbReference type="InterPro" id="IPR029044">
    <property type="entry name" value="Nucleotide-diphossugar_trans"/>
</dbReference>
<dbReference type="CDD" id="cd02509">
    <property type="entry name" value="GDP-M1P_Guanylyltransferase"/>
    <property type="match status" value="1"/>
</dbReference>
<dbReference type="EMBL" id="ANFO01000006">
    <property type="protein sequence ID" value="KGQ13999.1"/>
    <property type="molecule type" value="Genomic_DNA"/>
</dbReference>
<dbReference type="Gene3D" id="3.30.310.50">
    <property type="entry name" value="Alpha-D-phosphohexomutase, C-terminal domain"/>
    <property type="match status" value="1"/>
</dbReference>
<dbReference type="Pfam" id="PF02878">
    <property type="entry name" value="PGM_PMM_I"/>
    <property type="match status" value="1"/>
</dbReference>
<evidence type="ECO:0000313" key="25">
    <source>
        <dbReference type="Proteomes" id="UP000030106"/>
    </source>
</evidence>
<dbReference type="GO" id="GO:0004475">
    <property type="term" value="F:mannose-1-phosphate guanylyltransferase (GTP) activity"/>
    <property type="evidence" value="ECO:0007669"/>
    <property type="project" value="UniProtKB-EC"/>
</dbReference>
<dbReference type="InterPro" id="IPR001538">
    <property type="entry name" value="Man6P_isomerase-2_C"/>
</dbReference>
<dbReference type="NCBIfam" id="NF011943">
    <property type="entry name" value="PRK15414.1"/>
    <property type="match status" value="1"/>
</dbReference>
<dbReference type="AlphaFoldDB" id="A0A0A2WLK8"/>
<keyword evidence="9" id="KW-0479">Metal-binding</keyword>
<dbReference type="FunFam" id="2.60.120.10:FF:000032">
    <property type="entry name" value="Mannose-1-phosphate guanylyltransferase/mannose-6-phosphate isomerase"/>
    <property type="match status" value="1"/>
</dbReference>
<evidence type="ECO:0000256" key="16">
    <source>
        <dbReference type="ARBA" id="ARBA00047343"/>
    </source>
</evidence>
<keyword evidence="12" id="KW-0342">GTP-binding</keyword>
<evidence type="ECO:0000256" key="13">
    <source>
        <dbReference type="ARBA" id="ARBA00023235"/>
    </source>
</evidence>
<comment type="similarity">
    <text evidence="2">Belongs to the mannose-6-phosphate isomerase type 2 family.</text>
</comment>
<evidence type="ECO:0000256" key="2">
    <source>
        <dbReference type="ARBA" id="ARBA00006115"/>
    </source>
</evidence>
<dbReference type="SUPFAM" id="SSF55957">
    <property type="entry name" value="Phosphoglucomutase, C-terminal domain"/>
    <property type="match status" value="1"/>
</dbReference>
<feature type="domain" description="Alpha-D-phosphohexomutase alpha/beta/alpha" evidence="20">
    <location>
        <begin position="468"/>
        <end position="589"/>
    </location>
</feature>
<dbReference type="InterPro" id="IPR051161">
    <property type="entry name" value="Mannose-6P_isomerase_type2"/>
</dbReference>
<evidence type="ECO:0000256" key="6">
    <source>
        <dbReference type="ARBA" id="ARBA00022553"/>
    </source>
</evidence>
<evidence type="ECO:0000256" key="4">
    <source>
        <dbReference type="ARBA" id="ARBA00012387"/>
    </source>
</evidence>
<dbReference type="Pfam" id="PF00483">
    <property type="entry name" value="NTP_transferase"/>
    <property type="match status" value="1"/>
</dbReference>
<evidence type="ECO:0000256" key="15">
    <source>
        <dbReference type="ARBA" id="ARBA00031190"/>
    </source>
</evidence>
<dbReference type="Proteomes" id="UP000030106">
    <property type="component" value="Unassembled WGS sequence"/>
</dbReference>
<dbReference type="CDD" id="cd02213">
    <property type="entry name" value="cupin_PMI_typeII_C"/>
    <property type="match status" value="1"/>
</dbReference>
<dbReference type="InterPro" id="IPR005846">
    <property type="entry name" value="A-D-PHexomutase_a/b/a-III"/>
</dbReference>
<comment type="caution">
    <text evidence="24">The sequence shown here is derived from an EMBL/GenBank/DDBJ whole genome shotgun (WGS) entry which is preliminary data.</text>
</comment>
<keyword evidence="8 24" id="KW-0548">Nucleotidyltransferase</keyword>
<dbReference type="PROSITE" id="PS00710">
    <property type="entry name" value="PGM_PMM"/>
    <property type="match status" value="1"/>
</dbReference>
<protein>
    <recommendedName>
        <fullName evidence="5">Mannose-1-phosphate guanyltransferase</fullName>
        <ecNumber evidence="4">2.7.7.13</ecNumber>
    </recommendedName>
    <alternativeName>
        <fullName evidence="15">GDP-mannose pyrophosphorylase</fullName>
    </alternativeName>
    <alternativeName>
        <fullName evidence="14">GTP-mannose-1-phosphate guanylyltransferase</fullName>
    </alternativeName>
</protein>
<evidence type="ECO:0000256" key="3">
    <source>
        <dbReference type="ARBA" id="ARBA00010231"/>
    </source>
</evidence>
<comment type="similarity">
    <text evidence="3">Belongs to the phosphohexose mutase family.</text>
</comment>
<feature type="domain" description="Alpha-D-phosphohexomutase alpha/beta/alpha" evidence="21">
    <location>
        <begin position="613"/>
        <end position="718"/>
    </location>
</feature>
<dbReference type="SUPFAM" id="SSF53448">
    <property type="entry name" value="Nucleotide-diphospho-sugar transferases"/>
    <property type="match status" value="1"/>
</dbReference>
<keyword evidence="11" id="KW-0460">Magnesium</keyword>
<dbReference type="STRING" id="1245745.A0A0A2WLK8"/>
<evidence type="ECO:0000259" key="21">
    <source>
        <dbReference type="Pfam" id="PF02879"/>
    </source>
</evidence>